<dbReference type="FunFam" id="2.70.70.10:FF:000002">
    <property type="entry name" value="Murein DD-endopeptidase MepM"/>
    <property type="match status" value="1"/>
</dbReference>
<dbReference type="Gene3D" id="2.70.70.10">
    <property type="entry name" value="Glucose Permease (Domain IIA)"/>
    <property type="match status" value="1"/>
</dbReference>
<dbReference type="GO" id="GO:0042834">
    <property type="term" value="F:peptidoglycan binding"/>
    <property type="evidence" value="ECO:0007669"/>
    <property type="project" value="InterPro"/>
</dbReference>
<keyword evidence="7" id="KW-0482">Metalloprotease</keyword>
<dbReference type="AlphaFoldDB" id="A0A845V1P4"/>
<dbReference type="InterPro" id="IPR016047">
    <property type="entry name" value="M23ase_b-sheet_dom"/>
</dbReference>
<dbReference type="SUPFAM" id="SSF51261">
    <property type="entry name" value="Duplicated hybrid motif"/>
    <property type="match status" value="1"/>
</dbReference>
<dbReference type="GO" id="GO:0030313">
    <property type="term" value="C:cell envelope"/>
    <property type="evidence" value="ECO:0007669"/>
    <property type="project" value="UniProtKB-SubCell"/>
</dbReference>
<accession>A0A845V1P4</accession>
<comment type="caution">
    <text evidence="12">The sequence shown here is derived from an EMBL/GenBank/DDBJ whole genome shotgun (WGS) entry which is preliminary data.</text>
</comment>
<evidence type="ECO:0000256" key="3">
    <source>
        <dbReference type="ARBA" id="ARBA00022670"/>
    </source>
</evidence>
<feature type="domain" description="M23ase beta-sheet core" evidence="9">
    <location>
        <begin position="347"/>
        <end position="441"/>
    </location>
</feature>
<feature type="domain" description="Csd3-like second N-terminal" evidence="11">
    <location>
        <begin position="218"/>
        <end position="335"/>
    </location>
</feature>
<feature type="compositionally biased region" description="Low complexity" evidence="8">
    <location>
        <begin position="101"/>
        <end position="118"/>
    </location>
</feature>
<dbReference type="CDD" id="cd12797">
    <property type="entry name" value="M23_peptidase"/>
    <property type="match status" value="1"/>
</dbReference>
<dbReference type="Proteomes" id="UP000484885">
    <property type="component" value="Unassembled WGS sequence"/>
</dbReference>
<evidence type="ECO:0000313" key="13">
    <source>
        <dbReference type="Proteomes" id="UP000484885"/>
    </source>
</evidence>
<keyword evidence="13" id="KW-1185">Reference proteome</keyword>
<evidence type="ECO:0000256" key="6">
    <source>
        <dbReference type="ARBA" id="ARBA00022833"/>
    </source>
</evidence>
<feature type="domain" description="Opacity-associated protein A LysM-like" evidence="10">
    <location>
        <begin position="123"/>
        <end position="186"/>
    </location>
</feature>
<keyword evidence="3" id="KW-0645">Protease</keyword>
<proteinExistence type="predicted"/>
<comment type="cofactor">
    <cofactor evidence="1">
        <name>Zn(2+)</name>
        <dbReference type="ChEBI" id="CHEBI:29105"/>
    </cofactor>
</comment>
<keyword evidence="5" id="KW-0378">Hydrolase</keyword>
<dbReference type="Pfam" id="PF19425">
    <property type="entry name" value="Csd3_N2"/>
    <property type="match status" value="1"/>
</dbReference>
<dbReference type="InterPro" id="IPR011055">
    <property type="entry name" value="Dup_hybrid_motif"/>
</dbReference>
<feature type="compositionally biased region" description="Pro residues" evidence="8">
    <location>
        <begin position="90"/>
        <end position="100"/>
    </location>
</feature>
<gene>
    <name evidence="12" type="ORF">G3I74_00460</name>
</gene>
<dbReference type="InterPro" id="IPR045834">
    <property type="entry name" value="Csd3_N2"/>
</dbReference>
<dbReference type="InterPro" id="IPR050570">
    <property type="entry name" value="Cell_wall_metabolism_enzyme"/>
</dbReference>
<reference evidence="12 13" key="1">
    <citation type="submission" date="2020-02" db="EMBL/GenBank/DDBJ databases">
        <authorList>
            <person name="Zhang X.-Y."/>
        </authorList>
    </citation>
    <scope>NUCLEOTIDE SEQUENCE [LARGE SCALE GENOMIC DNA]</scope>
    <source>
        <strain evidence="12 13">C33</strain>
    </source>
</reference>
<feature type="region of interest" description="Disordered" evidence="8">
    <location>
        <begin position="79"/>
        <end position="118"/>
    </location>
</feature>
<dbReference type="Pfam" id="PF01551">
    <property type="entry name" value="Peptidase_M23"/>
    <property type="match status" value="1"/>
</dbReference>
<evidence type="ECO:0000256" key="5">
    <source>
        <dbReference type="ARBA" id="ARBA00022801"/>
    </source>
</evidence>
<protein>
    <submittedName>
        <fullName evidence="12">Peptidoglycan DD-metalloendopeptidase family protein</fullName>
    </submittedName>
</protein>
<keyword evidence="6" id="KW-0862">Zinc</keyword>
<name>A0A845V1P4_9GAMM</name>
<dbReference type="PANTHER" id="PTHR21666:SF288">
    <property type="entry name" value="CELL DIVISION PROTEIN YTFB"/>
    <property type="match status" value="1"/>
</dbReference>
<evidence type="ECO:0000313" key="12">
    <source>
        <dbReference type="EMBL" id="NDY94201.1"/>
    </source>
</evidence>
<evidence type="ECO:0000259" key="9">
    <source>
        <dbReference type="Pfam" id="PF01551"/>
    </source>
</evidence>
<evidence type="ECO:0000256" key="2">
    <source>
        <dbReference type="ARBA" id="ARBA00004196"/>
    </source>
</evidence>
<keyword evidence="4" id="KW-0479">Metal-binding</keyword>
<dbReference type="PANTHER" id="PTHR21666">
    <property type="entry name" value="PEPTIDASE-RELATED"/>
    <property type="match status" value="1"/>
</dbReference>
<dbReference type="Gene3D" id="3.10.450.350">
    <property type="match status" value="2"/>
</dbReference>
<evidence type="ECO:0000259" key="10">
    <source>
        <dbReference type="Pfam" id="PF04225"/>
    </source>
</evidence>
<comment type="subcellular location">
    <subcellularLocation>
        <location evidence="2">Cell envelope</location>
    </subcellularLocation>
</comment>
<dbReference type="RefSeq" id="WP_164208890.1">
    <property type="nucleotide sequence ID" value="NZ_JAAGSC010000023.1"/>
</dbReference>
<evidence type="ECO:0000256" key="7">
    <source>
        <dbReference type="ARBA" id="ARBA00023049"/>
    </source>
</evidence>
<sequence>MARRRAGSSGQALSSRLRKHIQQLSERLGPARAAFATHPRWSLVAVGLIALGIALVMSDADDADAPDAVAETLVLLPNQVPNPDAGAPADPGPELPPLSPADPAASNEPAPAEAPDAPAGRAWQLVEVKPGQTLERIFRDLGLSARQLHDVVQLNEHTRQLASIRPGDVFGFDLDPEQGFLALRADFDEDRWLIVEQGEDGLGSRFENRAMDSRIVEASGIISSSLFNAAKASGLSDNMTLRLANIFGWDIDFALDIRSGDRFALIYEEIWRDGEYLRDGPILAARFVNQGDAFEAIRFDAGKGPDYFAPDGRPMRKAFLRAPLNFTRVTSNFNPRRFHPITRRVRPHNGTDYGAPTGTPVWAAGDGRVIRSAYNNANGHYVFVQHGNNIITRYLHLHRRSVNVGDRVRQGETIGTVGMSGMATGPHLHYEFLVNGAHRDPRTVDLPPAEPLPPTLMDDFRRTGEPLLAKLEELQGPAVLLAQREDERCEQADTDC</sequence>
<dbReference type="GO" id="GO:0006508">
    <property type="term" value="P:proteolysis"/>
    <property type="evidence" value="ECO:0007669"/>
    <property type="project" value="UniProtKB-KW"/>
</dbReference>
<dbReference type="GO" id="GO:0046872">
    <property type="term" value="F:metal ion binding"/>
    <property type="evidence" value="ECO:0007669"/>
    <property type="project" value="UniProtKB-KW"/>
</dbReference>
<dbReference type="Pfam" id="PF04225">
    <property type="entry name" value="LysM_OapA"/>
    <property type="match status" value="1"/>
</dbReference>
<evidence type="ECO:0000256" key="4">
    <source>
        <dbReference type="ARBA" id="ARBA00022723"/>
    </source>
</evidence>
<evidence type="ECO:0000256" key="1">
    <source>
        <dbReference type="ARBA" id="ARBA00001947"/>
    </source>
</evidence>
<organism evidence="12 13">
    <name type="scientific">Wenzhouxiangella limi</name>
    <dbReference type="NCBI Taxonomy" id="2707351"/>
    <lineage>
        <taxon>Bacteria</taxon>
        <taxon>Pseudomonadati</taxon>
        <taxon>Pseudomonadota</taxon>
        <taxon>Gammaproteobacteria</taxon>
        <taxon>Chromatiales</taxon>
        <taxon>Wenzhouxiangellaceae</taxon>
        <taxon>Wenzhouxiangella</taxon>
    </lineage>
</organism>
<evidence type="ECO:0000259" key="11">
    <source>
        <dbReference type="Pfam" id="PF19425"/>
    </source>
</evidence>
<dbReference type="GO" id="GO:0004222">
    <property type="term" value="F:metalloendopeptidase activity"/>
    <property type="evidence" value="ECO:0007669"/>
    <property type="project" value="TreeGrafter"/>
</dbReference>
<dbReference type="InterPro" id="IPR007340">
    <property type="entry name" value="LysM_Opacity-associatedA"/>
</dbReference>
<evidence type="ECO:0000256" key="8">
    <source>
        <dbReference type="SAM" id="MobiDB-lite"/>
    </source>
</evidence>
<dbReference type="EMBL" id="JAAGSC010000023">
    <property type="protein sequence ID" value="NDY94201.1"/>
    <property type="molecule type" value="Genomic_DNA"/>
</dbReference>